<protein>
    <submittedName>
        <fullName evidence="2">Uncharacterized protein</fullName>
    </submittedName>
</protein>
<sequence length="258" mass="28839">MRQPAQKRKKPTTEKDDVAEKRYIARKYYALVKTPLGEMLQLHHSNCKKEETSATGKRASEKKHQSKKQISEKTHSNSEKGRSFKKHLSAEEDIPTYRGCPNKKSHPGEEGCSVETVNLARSTPFAGEHIPAGRDGHIRSHPAEEGRLLERGYNVEKRPSTGKEHATWRSHPQKKSNSAEGDEESNTGQNAGSVEKSHHSKEKSYLVDKSSSGFMPTVPVQKHMKNTPEEESNTGENGCPVEEGHHSQEQGFPVEKPS</sequence>
<reference evidence="3" key="1">
    <citation type="journal article" date="2011" name="Nat. Biotechnol.">
        <title>The genomic sequence of the Chinese hamster ovary (CHO)-K1 cell line.</title>
        <authorList>
            <person name="Xu X."/>
            <person name="Nagarajan H."/>
            <person name="Lewis N.E."/>
            <person name="Pan S."/>
            <person name="Cai Z."/>
            <person name="Liu X."/>
            <person name="Chen W."/>
            <person name="Xie M."/>
            <person name="Wang W."/>
            <person name="Hammond S."/>
            <person name="Andersen M.R."/>
            <person name="Neff N."/>
            <person name="Passarelli B."/>
            <person name="Koh W."/>
            <person name="Fan H.C."/>
            <person name="Wang J."/>
            <person name="Gui Y."/>
            <person name="Lee K.H."/>
            <person name="Betenbaugh M.J."/>
            <person name="Quake S.R."/>
            <person name="Famili I."/>
            <person name="Palsson B.O."/>
            <person name="Wang J."/>
        </authorList>
    </citation>
    <scope>NUCLEOTIDE SEQUENCE [LARGE SCALE GENOMIC DNA]</scope>
    <source>
        <strain evidence="3">CHO K1 cell line</strain>
    </source>
</reference>
<feature type="compositionally biased region" description="Basic residues" evidence="1">
    <location>
        <begin position="1"/>
        <end position="10"/>
    </location>
</feature>
<dbReference type="Proteomes" id="UP000001075">
    <property type="component" value="Unassembled WGS sequence"/>
</dbReference>
<dbReference type="AlphaFoldDB" id="G3I524"/>
<feature type="compositionally biased region" description="Basic and acidic residues" evidence="1">
    <location>
        <begin position="47"/>
        <end position="82"/>
    </location>
</feature>
<feature type="compositionally biased region" description="Basic and acidic residues" evidence="1">
    <location>
        <begin position="11"/>
        <end position="20"/>
    </location>
</feature>
<feature type="region of interest" description="Disordered" evidence="1">
    <location>
        <begin position="1"/>
        <end position="20"/>
    </location>
</feature>
<proteinExistence type="predicted"/>
<feature type="compositionally biased region" description="Basic and acidic residues" evidence="1">
    <location>
        <begin position="131"/>
        <end position="167"/>
    </location>
</feature>
<dbReference type="InParanoid" id="G3I524"/>
<evidence type="ECO:0000256" key="1">
    <source>
        <dbReference type="SAM" id="MobiDB-lite"/>
    </source>
</evidence>
<dbReference type="EMBL" id="JH001278">
    <property type="protein sequence ID" value="EGV97090.1"/>
    <property type="molecule type" value="Genomic_DNA"/>
</dbReference>
<evidence type="ECO:0000313" key="3">
    <source>
        <dbReference type="Proteomes" id="UP000001075"/>
    </source>
</evidence>
<name>G3I524_CRIGR</name>
<evidence type="ECO:0000313" key="2">
    <source>
        <dbReference type="EMBL" id="EGV97090.1"/>
    </source>
</evidence>
<feature type="region of interest" description="Disordered" evidence="1">
    <location>
        <begin position="43"/>
        <end position="258"/>
    </location>
</feature>
<organism evidence="2 3">
    <name type="scientific">Cricetulus griseus</name>
    <name type="common">Chinese hamster</name>
    <name type="synonym">Cricetulus barabensis griseus</name>
    <dbReference type="NCBI Taxonomy" id="10029"/>
    <lineage>
        <taxon>Eukaryota</taxon>
        <taxon>Metazoa</taxon>
        <taxon>Chordata</taxon>
        <taxon>Craniata</taxon>
        <taxon>Vertebrata</taxon>
        <taxon>Euteleostomi</taxon>
        <taxon>Mammalia</taxon>
        <taxon>Eutheria</taxon>
        <taxon>Euarchontoglires</taxon>
        <taxon>Glires</taxon>
        <taxon>Rodentia</taxon>
        <taxon>Myomorpha</taxon>
        <taxon>Muroidea</taxon>
        <taxon>Cricetidae</taxon>
        <taxon>Cricetinae</taxon>
        <taxon>Cricetulus</taxon>
    </lineage>
</organism>
<accession>G3I524</accession>
<gene>
    <name evidence="2" type="ORF">I79_018565</name>
</gene>